<proteinExistence type="predicted"/>
<keyword evidence="3" id="KW-1185">Reference proteome</keyword>
<dbReference type="GO" id="GO:0003677">
    <property type="term" value="F:DNA binding"/>
    <property type="evidence" value="ECO:0007669"/>
    <property type="project" value="InterPro"/>
</dbReference>
<dbReference type="InterPro" id="IPR010982">
    <property type="entry name" value="Lambda_DNA-bd_dom_sf"/>
</dbReference>
<gene>
    <name evidence="2" type="ORF">KSF_049720</name>
</gene>
<evidence type="ECO:0000259" key="1">
    <source>
        <dbReference type="PROSITE" id="PS50943"/>
    </source>
</evidence>
<dbReference type="Proteomes" id="UP000597444">
    <property type="component" value="Unassembled WGS sequence"/>
</dbReference>
<dbReference type="SUPFAM" id="SSF47413">
    <property type="entry name" value="lambda repressor-like DNA-binding domains"/>
    <property type="match status" value="1"/>
</dbReference>
<dbReference type="CDD" id="cd00093">
    <property type="entry name" value="HTH_XRE"/>
    <property type="match status" value="1"/>
</dbReference>
<dbReference type="RefSeq" id="WP_220205631.1">
    <property type="nucleotide sequence ID" value="NZ_BNJK01000001.1"/>
</dbReference>
<feature type="domain" description="HTH cro/C1-type" evidence="1">
    <location>
        <begin position="19"/>
        <end position="74"/>
    </location>
</feature>
<sequence length="75" mass="8585">MKQLTNRVKLGKSRGLPNLRILRQRKGLSLGQLADLTGLRRDTITHLEAGRVDPEPYHLRILARVLEVRTFELVS</sequence>
<dbReference type="SMART" id="SM00530">
    <property type="entry name" value="HTH_XRE"/>
    <property type="match status" value="1"/>
</dbReference>
<name>A0A8J3INP9_9CHLR</name>
<evidence type="ECO:0000313" key="2">
    <source>
        <dbReference type="EMBL" id="GHO94924.1"/>
    </source>
</evidence>
<organism evidence="2 3">
    <name type="scientific">Reticulibacter mediterranei</name>
    <dbReference type="NCBI Taxonomy" id="2778369"/>
    <lineage>
        <taxon>Bacteria</taxon>
        <taxon>Bacillati</taxon>
        <taxon>Chloroflexota</taxon>
        <taxon>Ktedonobacteria</taxon>
        <taxon>Ktedonobacterales</taxon>
        <taxon>Reticulibacteraceae</taxon>
        <taxon>Reticulibacter</taxon>
    </lineage>
</organism>
<reference evidence="2" key="1">
    <citation type="submission" date="2020-10" db="EMBL/GenBank/DDBJ databases">
        <title>Taxonomic study of unclassified bacteria belonging to the class Ktedonobacteria.</title>
        <authorList>
            <person name="Yabe S."/>
            <person name="Wang C.M."/>
            <person name="Zheng Y."/>
            <person name="Sakai Y."/>
            <person name="Cavaletti L."/>
            <person name="Monciardini P."/>
            <person name="Donadio S."/>
        </authorList>
    </citation>
    <scope>NUCLEOTIDE SEQUENCE</scope>
    <source>
        <strain evidence="2">ID150040</strain>
    </source>
</reference>
<comment type="caution">
    <text evidence="2">The sequence shown here is derived from an EMBL/GenBank/DDBJ whole genome shotgun (WGS) entry which is preliminary data.</text>
</comment>
<dbReference type="PROSITE" id="PS50943">
    <property type="entry name" value="HTH_CROC1"/>
    <property type="match status" value="1"/>
</dbReference>
<dbReference type="EMBL" id="BNJK01000001">
    <property type="protein sequence ID" value="GHO94924.1"/>
    <property type="molecule type" value="Genomic_DNA"/>
</dbReference>
<dbReference type="Pfam" id="PF13560">
    <property type="entry name" value="HTH_31"/>
    <property type="match status" value="1"/>
</dbReference>
<evidence type="ECO:0000313" key="3">
    <source>
        <dbReference type="Proteomes" id="UP000597444"/>
    </source>
</evidence>
<protein>
    <recommendedName>
        <fullName evidence="1">HTH cro/C1-type domain-containing protein</fullName>
    </recommendedName>
</protein>
<accession>A0A8J3INP9</accession>
<dbReference type="InterPro" id="IPR001387">
    <property type="entry name" value="Cro/C1-type_HTH"/>
</dbReference>
<dbReference type="Gene3D" id="1.10.260.40">
    <property type="entry name" value="lambda repressor-like DNA-binding domains"/>
    <property type="match status" value="1"/>
</dbReference>
<dbReference type="AlphaFoldDB" id="A0A8J3INP9"/>